<dbReference type="PANTHER" id="PTHR30472">
    <property type="entry name" value="FERRIC ENTEROBACTIN TRANSPORT SYSTEM PERMEASE PROTEIN"/>
    <property type="match status" value="1"/>
</dbReference>
<dbReference type="EMBL" id="CAJVCE010000009">
    <property type="protein sequence ID" value="CAG7645831.1"/>
    <property type="molecule type" value="Genomic_DNA"/>
</dbReference>
<dbReference type="PANTHER" id="PTHR30472:SF65">
    <property type="entry name" value="SIDEROPHORE TRANSPORT SYSTEM PERMEASE PROTEIN YFIZ-RELATED"/>
    <property type="match status" value="1"/>
</dbReference>
<proteinExistence type="predicted"/>
<protein>
    <submittedName>
        <fullName evidence="2">Siderophore transport system permease protein YfiZ</fullName>
    </submittedName>
</protein>
<sequence>MQSVLQRRSFKWTGIIVALLLLLIAMAGSVMLGVTNYSWRTVLSAYTAFDGSNSHLIIQTSRVPRACIAAIVGGSLAVAGALMQAITRNPLASPSIFGVNAGAAFAIVLMVTFFDISGLTAFTWIAFAGAAISAGGVYFLGSIGRDGLTPIKITLAGSALTAFFSSLTQGILLGNGKAFDQVLFWLVGSVAGRTMDMLLAVLPYMATAIVAAMFLSPHINIMALGDDVAKGLGQRTILIKALAAIVIVALAGGSVAVAGPVVFVGIIVPHMVRFLVGGDYRWILPYCAVLGALLLVSADLGARFIAMPKEVPVGVTTALIGVPFFVYIARKGGQQK</sequence>
<keyword evidence="3" id="KW-1185">Reference proteome</keyword>
<comment type="caution">
    <text evidence="2">The sequence shown here is derived from an EMBL/GenBank/DDBJ whole genome shotgun (WGS) entry which is preliminary data.</text>
</comment>
<keyword evidence="1" id="KW-1133">Transmembrane helix</keyword>
<feature type="transmembrane region" description="Helical" evidence="1">
    <location>
        <begin position="63"/>
        <end position="83"/>
    </location>
</feature>
<feature type="transmembrane region" description="Helical" evidence="1">
    <location>
        <begin position="153"/>
        <end position="174"/>
    </location>
</feature>
<feature type="transmembrane region" description="Helical" evidence="1">
    <location>
        <begin position="194"/>
        <end position="216"/>
    </location>
</feature>
<keyword evidence="1" id="KW-0472">Membrane</keyword>
<feature type="transmembrane region" description="Helical" evidence="1">
    <location>
        <begin position="95"/>
        <end position="116"/>
    </location>
</feature>
<dbReference type="Proteomes" id="UP000730618">
    <property type="component" value="Unassembled WGS sequence"/>
</dbReference>
<organism evidence="2 3">
    <name type="scientific">Paenibacillus allorhizosphaerae</name>
    <dbReference type="NCBI Taxonomy" id="2849866"/>
    <lineage>
        <taxon>Bacteria</taxon>
        <taxon>Bacillati</taxon>
        <taxon>Bacillota</taxon>
        <taxon>Bacilli</taxon>
        <taxon>Bacillales</taxon>
        <taxon>Paenibacillaceae</taxon>
        <taxon>Paenibacillus</taxon>
    </lineage>
</organism>
<dbReference type="CDD" id="cd06550">
    <property type="entry name" value="TM_ABC_iron-siderophores_like"/>
    <property type="match status" value="1"/>
</dbReference>
<feature type="transmembrane region" description="Helical" evidence="1">
    <location>
        <begin position="12"/>
        <end position="34"/>
    </location>
</feature>
<evidence type="ECO:0000313" key="2">
    <source>
        <dbReference type="EMBL" id="CAG7645831.1"/>
    </source>
</evidence>
<evidence type="ECO:0000256" key="1">
    <source>
        <dbReference type="SAM" id="Phobius"/>
    </source>
</evidence>
<keyword evidence="1" id="KW-0812">Transmembrane</keyword>
<evidence type="ECO:0000313" key="3">
    <source>
        <dbReference type="Proteomes" id="UP000730618"/>
    </source>
</evidence>
<gene>
    <name evidence="2" type="primary">yfiZ_2</name>
    <name evidence="2" type="ORF">PAECIP111802_03614</name>
</gene>
<feature type="transmembrane region" description="Helical" evidence="1">
    <location>
        <begin position="280"/>
        <end position="298"/>
    </location>
</feature>
<dbReference type="RefSeq" id="WP_218099901.1">
    <property type="nucleotide sequence ID" value="NZ_CAJVCE010000009.1"/>
</dbReference>
<dbReference type="InterPro" id="IPR000522">
    <property type="entry name" value="ABC_transptr_permease_BtuC"/>
</dbReference>
<feature type="transmembrane region" description="Helical" evidence="1">
    <location>
        <begin position="310"/>
        <end position="329"/>
    </location>
</feature>
<accession>A0ABM8VK45</accession>
<feature type="transmembrane region" description="Helical" evidence="1">
    <location>
        <begin position="237"/>
        <end position="268"/>
    </location>
</feature>
<name>A0ABM8VK45_9BACL</name>
<reference evidence="2 3" key="1">
    <citation type="submission" date="2021-06" db="EMBL/GenBank/DDBJ databases">
        <authorList>
            <person name="Criscuolo A."/>
        </authorList>
    </citation>
    <scope>NUCLEOTIDE SEQUENCE [LARGE SCALE GENOMIC DNA]</scope>
    <source>
        <strain evidence="3">CIP 111802</strain>
    </source>
</reference>
<feature type="transmembrane region" description="Helical" evidence="1">
    <location>
        <begin position="122"/>
        <end position="141"/>
    </location>
</feature>
<dbReference type="Pfam" id="PF01032">
    <property type="entry name" value="FecCD"/>
    <property type="match status" value="1"/>
</dbReference>